<evidence type="ECO:0000256" key="1">
    <source>
        <dbReference type="ARBA" id="ARBA00004123"/>
    </source>
</evidence>
<dbReference type="GO" id="GO:0005634">
    <property type="term" value="C:nucleus"/>
    <property type="evidence" value="ECO:0007669"/>
    <property type="project" value="UniProtKB-SubCell"/>
</dbReference>
<dbReference type="PRINTS" id="PR00404">
    <property type="entry name" value="MADSDOMAIN"/>
</dbReference>
<evidence type="ECO:0000313" key="7">
    <source>
        <dbReference type="EMBL" id="PIN08586.1"/>
    </source>
</evidence>
<dbReference type="PANTHER" id="PTHR11945:SF776">
    <property type="entry name" value="AGAMOUS-LIKE 50-RELATED"/>
    <property type="match status" value="1"/>
</dbReference>
<reference evidence="8" key="1">
    <citation type="journal article" date="2018" name="Gigascience">
        <title>Genome assembly of the Pink Ipe (Handroanthus impetiginosus, Bignoniaceae), a highly valued, ecologically keystone Neotropical timber forest tree.</title>
        <authorList>
            <person name="Silva-Junior O.B."/>
            <person name="Grattapaglia D."/>
            <person name="Novaes E."/>
            <person name="Collevatti R.G."/>
        </authorList>
    </citation>
    <scope>NUCLEOTIDE SEQUENCE [LARGE SCALE GENOMIC DNA]</scope>
    <source>
        <strain evidence="8">cv. UFG-1</strain>
    </source>
</reference>
<dbReference type="PROSITE" id="PS50066">
    <property type="entry name" value="MADS_BOX_2"/>
    <property type="match status" value="1"/>
</dbReference>
<evidence type="ECO:0000259" key="6">
    <source>
        <dbReference type="PROSITE" id="PS50066"/>
    </source>
</evidence>
<evidence type="ECO:0000313" key="8">
    <source>
        <dbReference type="Proteomes" id="UP000231279"/>
    </source>
</evidence>
<dbReference type="Pfam" id="PF00319">
    <property type="entry name" value="SRF-TF"/>
    <property type="match status" value="1"/>
</dbReference>
<keyword evidence="5" id="KW-0539">Nucleus</keyword>
<dbReference type="GO" id="GO:0000981">
    <property type="term" value="F:DNA-binding transcription factor activity, RNA polymerase II-specific"/>
    <property type="evidence" value="ECO:0007669"/>
    <property type="project" value="TreeGrafter"/>
</dbReference>
<dbReference type="EMBL" id="NKXS01003764">
    <property type="protein sequence ID" value="PIN08586.1"/>
    <property type="molecule type" value="Genomic_DNA"/>
</dbReference>
<gene>
    <name evidence="7" type="ORF">CDL12_18838</name>
</gene>
<dbReference type="GO" id="GO:0046983">
    <property type="term" value="F:protein dimerization activity"/>
    <property type="evidence" value="ECO:0007669"/>
    <property type="project" value="InterPro"/>
</dbReference>
<dbReference type="STRING" id="429701.A0A2G9GTJ8"/>
<dbReference type="InterPro" id="IPR002100">
    <property type="entry name" value="TF_MADSbox"/>
</dbReference>
<organism evidence="7 8">
    <name type="scientific">Handroanthus impetiginosus</name>
    <dbReference type="NCBI Taxonomy" id="429701"/>
    <lineage>
        <taxon>Eukaryota</taxon>
        <taxon>Viridiplantae</taxon>
        <taxon>Streptophyta</taxon>
        <taxon>Embryophyta</taxon>
        <taxon>Tracheophyta</taxon>
        <taxon>Spermatophyta</taxon>
        <taxon>Magnoliopsida</taxon>
        <taxon>eudicotyledons</taxon>
        <taxon>Gunneridae</taxon>
        <taxon>Pentapetalae</taxon>
        <taxon>asterids</taxon>
        <taxon>lamiids</taxon>
        <taxon>Lamiales</taxon>
        <taxon>Bignoniaceae</taxon>
        <taxon>Crescentiina</taxon>
        <taxon>Tabebuia alliance</taxon>
        <taxon>Handroanthus</taxon>
    </lineage>
</organism>
<dbReference type="SMART" id="SM00432">
    <property type="entry name" value="MADS"/>
    <property type="match status" value="1"/>
</dbReference>
<protein>
    <recommendedName>
        <fullName evidence="6">MADS-box domain-containing protein</fullName>
    </recommendedName>
</protein>
<keyword evidence="3" id="KW-0238">DNA-binding</keyword>
<dbReference type="Gene3D" id="3.40.1810.10">
    <property type="entry name" value="Transcription factor, MADS-box"/>
    <property type="match status" value="1"/>
</dbReference>
<name>A0A2G9GTJ8_9LAMI</name>
<accession>A0A2G9GTJ8</accession>
<dbReference type="PANTHER" id="PTHR11945">
    <property type="entry name" value="MADS BOX PROTEIN"/>
    <property type="match status" value="1"/>
</dbReference>
<sequence length="132" mass="14560">MDNMCPSKKTMGRRKFEKKTNPQVAFCNSRLGLFRKAGELSVLCGSNTAILVQSPADKIFGFGIPSVESALHRFRTGDNLGTSSGPTLGPTLSLVKTAMLSTRKRLEEIEKVKLDDLSDLFDFPLEFNDSPF</sequence>
<keyword evidence="4" id="KW-0804">Transcription</keyword>
<evidence type="ECO:0000256" key="3">
    <source>
        <dbReference type="ARBA" id="ARBA00023125"/>
    </source>
</evidence>
<keyword evidence="2" id="KW-0805">Transcription regulation</keyword>
<dbReference type="InterPro" id="IPR036879">
    <property type="entry name" value="TF_MADSbox_sf"/>
</dbReference>
<comment type="caution">
    <text evidence="7">The sequence shown here is derived from an EMBL/GenBank/DDBJ whole genome shotgun (WGS) entry which is preliminary data.</text>
</comment>
<evidence type="ECO:0000256" key="2">
    <source>
        <dbReference type="ARBA" id="ARBA00023015"/>
    </source>
</evidence>
<dbReference type="OrthoDB" id="913820at2759"/>
<dbReference type="GO" id="GO:0000978">
    <property type="term" value="F:RNA polymerase II cis-regulatory region sequence-specific DNA binding"/>
    <property type="evidence" value="ECO:0007669"/>
    <property type="project" value="TreeGrafter"/>
</dbReference>
<dbReference type="Proteomes" id="UP000231279">
    <property type="component" value="Unassembled WGS sequence"/>
</dbReference>
<proteinExistence type="predicted"/>
<evidence type="ECO:0000256" key="4">
    <source>
        <dbReference type="ARBA" id="ARBA00023163"/>
    </source>
</evidence>
<comment type="subcellular location">
    <subcellularLocation>
        <location evidence="1">Nucleus</location>
    </subcellularLocation>
</comment>
<feature type="domain" description="MADS-box" evidence="6">
    <location>
        <begin position="6"/>
        <end position="66"/>
    </location>
</feature>
<dbReference type="SUPFAM" id="SSF55455">
    <property type="entry name" value="SRF-like"/>
    <property type="match status" value="1"/>
</dbReference>
<dbReference type="AlphaFoldDB" id="A0A2G9GTJ8"/>
<keyword evidence="8" id="KW-1185">Reference proteome</keyword>
<evidence type="ECO:0000256" key="5">
    <source>
        <dbReference type="ARBA" id="ARBA00023242"/>
    </source>
</evidence>